<name>A0AA47N959_MERPO</name>
<organism evidence="11 12">
    <name type="scientific">Merluccius polli</name>
    <name type="common">Benguela hake</name>
    <name type="synonym">Merluccius cadenati</name>
    <dbReference type="NCBI Taxonomy" id="89951"/>
    <lineage>
        <taxon>Eukaryota</taxon>
        <taxon>Metazoa</taxon>
        <taxon>Chordata</taxon>
        <taxon>Craniata</taxon>
        <taxon>Vertebrata</taxon>
        <taxon>Euteleostomi</taxon>
        <taxon>Actinopterygii</taxon>
        <taxon>Neopterygii</taxon>
        <taxon>Teleostei</taxon>
        <taxon>Neoteleostei</taxon>
        <taxon>Acanthomorphata</taxon>
        <taxon>Zeiogadaria</taxon>
        <taxon>Gadariae</taxon>
        <taxon>Gadiformes</taxon>
        <taxon>Gadoidei</taxon>
        <taxon>Merlucciidae</taxon>
        <taxon>Merluccius</taxon>
    </lineage>
</organism>
<dbReference type="Gene3D" id="3.80.10.10">
    <property type="entry name" value="Ribonuclease Inhibitor"/>
    <property type="match status" value="1"/>
</dbReference>
<reference evidence="11" key="1">
    <citation type="journal article" date="2023" name="Front. Mar. Sci.">
        <title>A new Merluccius polli reference genome to investigate the effects of global change in West African waters.</title>
        <authorList>
            <person name="Mateo J.L."/>
            <person name="Blanco-Fernandez C."/>
            <person name="Garcia-Vazquez E."/>
            <person name="Machado-Schiaffino G."/>
        </authorList>
    </citation>
    <scope>NUCLEOTIDE SEQUENCE</scope>
    <source>
        <strain evidence="11">C29</strain>
        <tissue evidence="11">Fin</tissue>
    </source>
</reference>
<dbReference type="PANTHER" id="PTHR48051">
    <property type="match status" value="1"/>
</dbReference>
<dbReference type="SMART" id="SM00369">
    <property type="entry name" value="LRR_TYP"/>
    <property type="match status" value="3"/>
</dbReference>
<dbReference type="InterPro" id="IPR032675">
    <property type="entry name" value="LRR_dom_sf"/>
</dbReference>
<dbReference type="PROSITE" id="PS50089">
    <property type="entry name" value="ZF_RING_2"/>
    <property type="match status" value="1"/>
</dbReference>
<keyword evidence="7" id="KW-0175">Coiled coil</keyword>
<evidence type="ECO:0000256" key="7">
    <source>
        <dbReference type="SAM" id="Coils"/>
    </source>
</evidence>
<evidence type="ECO:0000256" key="1">
    <source>
        <dbReference type="ARBA" id="ARBA00022614"/>
    </source>
</evidence>
<evidence type="ECO:0000313" key="12">
    <source>
        <dbReference type="Proteomes" id="UP001174136"/>
    </source>
</evidence>
<dbReference type="GO" id="GO:0008270">
    <property type="term" value="F:zinc ion binding"/>
    <property type="evidence" value="ECO:0007669"/>
    <property type="project" value="UniProtKB-KW"/>
</dbReference>
<sequence length="787" mass="89197">MTLVVHKYVVALLFPVWPYCEYCCPLRHVNLYVFVSQERLDLQERRYLGCGGAGGQTSAAMPLFFKKRKPSDESKKRLEYQLCLSKEAGADDILDISGCELSEVPSCAFSISKVLQKKVLILHGNELRTVLPKGCDIRSLMTLKVLDLHENRLTSLPDDIGKLRSLQVLNVEKNQLKTLPESIGDLQFLQTLNAKGKQCFELPESVGFMRSLRTLDLSDNNICQLPRAVAHIKTLESLTLDAAMMSYPPASVCTGGTEAIQRFLCTELGEEYCPPSQYLLPVLENDCCESHHDAVDGPEQAWQSKFNDYEKRKEQKHQEKLAFERQLEERQKEHTQLLLMNNSHKENILHSVKLERERLDQGLSQQQRAQEAERGLILARVRQAEEDVTSRVSSMLLDNTRQKKSSEFLQALEEERIRMEHLTAITQEEANSLRKKEVAMAMQKMLSDSCSMSLLQEASDYRRKSLASQAYRSMESLDRKFDQVLSLQLLDKSKALAQILQEEEMQKAAFQALQLQKDSVHHYIRRQIKLIEGELMQLTKLEVKRRNLDTENLQVVLGGQRTALSDLLQQLLKQKDQREQELRQVLVEMERKSDSNQQNYWMIQYQRLLDTKPLSLRMQEAGLEKELVNLLCKLSAQHHMPTLAHHRITTKALCHMNASDLYKLGVTEVGVQKALLDWAKKSSHGSPRGACKEEELEEAIAPSAPSPDSPSQSEGAAGSPPHTPVTPSAFSSMDPGSSECVVCMESGSQVIFLPCGHVCCCQVCSDALVNCPLCRTTISQRVRLYQN</sequence>
<evidence type="ECO:0000256" key="8">
    <source>
        <dbReference type="SAM" id="MobiDB-lite"/>
    </source>
</evidence>
<evidence type="ECO:0000256" key="9">
    <source>
        <dbReference type="SAM" id="SignalP"/>
    </source>
</evidence>
<dbReference type="InterPro" id="IPR050216">
    <property type="entry name" value="LRR_domain-containing"/>
</dbReference>
<keyword evidence="2" id="KW-0479">Metal-binding</keyword>
<dbReference type="Pfam" id="PF23598">
    <property type="entry name" value="LRR_14"/>
    <property type="match status" value="1"/>
</dbReference>
<dbReference type="Gene3D" id="3.30.40.10">
    <property type="entry name" value="Zinc/RING finger domain, C3HC4 (zinc finger)"/>
    <property type="match status" value="1"/>
</dbReference>
<evidence type="ECO:0000256" key="4">
    <source>
        <dbReference type="ARBA" id="ARBA00022771"/>
    </source>
</evidence>
<dbReference type="SMART" id="SM00184">
    <property type="entry name" value="RING"/>
    <property type="match status" value="1"/>
</dbReference>
<feature type="region of interest" description="Disordered" evidence="8">
    <location>
        <begin position="681"/>
        <end position="730"/>
    </location>
</feature>
<dbReference type="CDD" id="cd16515">
    <property type="entry name" value="RING-HC_LRSAM1"/>
    <property type="match status" value="1"/>
</dbReference>
<dbReference type="Pfam" id="PF00536">
    <property type="entry name" value="SAM_1"/>
    <property type="match status" value="1"/>
</dbReference>
<feature type="coiled-coil region" evidence="7">
    <location>
        <begin position="561"/>
        <end position="592"/>
    </location>
</feature>
<keyword evidence="3" id="KW-0677">Repeat</keyword>
<evidence type="ECO:0000256" key="5">
    <source>
        <dbReference type="ARBA" id="ARBA00022833"/>
    </source>
</evidence>
<gene>
    <name evidence="11" type="primary">Lrsam1</name>
    <name evidence="11" type="ORF">N1851_003793</name>
</gene>
<proteinExistence type="predicted"/>
<dbReference type="PANTHER" id="PTHR48051:SF47">
    <property type="entry name" value="LEUCINE RICH REPEAT AND STERILE ALPHA MOTIF CONTAINING 1"/>
    <property type="match status" value="1"/>
</dbReference>
<dbReference type="Gene3D" id="1.10.150.50">
    <property type="entry name" value="Transcription Factor, Ets-1"/>
    <property type="match status" value="1"/>
</dbReference>
<dbReference type="SUPFAM" id="SSF57850">
    <property type="entry name" value="RING/U-box"/>
    <property type="match status" value="1"/>
</dbReference>
<evidence type="ECO:0000256" key="6">
    <source>
        <dbReference type="PROSITE-ProRule" id="PRU00175"/>
    </source>
</evidence>
<dbReference type="Pfam" id="PF13920">
    <property type="entry name" value="zf-C3HC4_3"/>
    <property type="match status" value="1"/>
</dbReference>
<dbReference type="GO" id="GO:0005737">
    <property type="term" value="C:cytoplasm"/>
    <property type="evidence" value="ECO:0007669"/>
    <property type="project" value="TreeGrafter"/>
</dbReference>
<protein>
    <submittedName>
        <fullName evidence="11">E3 ubiquitin-protein ligase LRSAM1</fullName>
    </submittedName>
</protein>
<evidence type="ECO:0000256" key="3">
    <source>
        <dbReference type="ARBA" id="ARBA00022737"/>
    </source>
</evidence>
<feature type="chain" id="PRO_5041218680" evidence="9">
    <location>
        <begin position="21"/>
        <end position="787"/>
    </location>
</feature>
<keyword evidence="12" id="KW-1185">Reference proteome</keyword>
<dbReference type="SMART" id="SM00364">
    <property type="entry name" value="LRR_BAC"/>
    <property type="match status" value="2"/>
</dbReference>
<dbReference type="SUPFAM" id="SSF52058">
    <property type="entry name" value="L domain-like"/>
    <property type="match status" value="1"/>
</dbReference>
<dbReference type="InterPro" id="IPR013761">
    <property type="entry name" value="SAM/pointed_sf"/>
</dbReference>
<evidence type="ECO:0000313" key="11">
    <source>
        <dbReference type="EMBL" id="KAK0154129.1"/>
    </source>
</evidence>
<dbReference type="InterPro" id="IPR003591">
    <property type="entry name" value="Leu-rich_rpt_typical-subtyp"/>
</dbReference>
<dbReference type="PROSITE" id="PS51450">
    <property type="entry name" value="LRR"/>
    <property type="match status" value="2"/>
</dbReference>
<evidence type="ECO:0000256" key="2">
    <source>
        <dbReference type="ARBA" id="ARBA00022723"/>
    </source>
</evidence>
<evidence type="ECO:0000259" key="10">
    <source>
        <dbReference type="PROSITE" id="PS50089"/>
    </source>
</evidence>
<keyword evidence="5" id="KW-0862">Zinc</keyword>
<dbReference type="InterPro" id="IPR001611">
    <property type="entry name" value="Leu-rich_rpt"/>
</dbReference>
<dbReference type="AlphaFoldDB" id="A0AA47N959"/>
<dbReference type="InterPro" id="IPR001841">
    <property type="entry name" value="Znf_RING"/>
</dbReference>
<keyword evidence="1" id="KW-0433">Leucine-rich repeat</keyword>
<dbReference type="Pfam" id="PF00560">
    <property type="entry name" value="LRR_1"/>
    <property type="match status" value="1"/>
</dbReference>
<keyword evidence="4 6" id="KW-0863">Zinc-finger</keyword>
<feature type="domain" description="RING-type" evidence="10">
    <location>
        <begin position="740"/>
        <end position="775"/>
    </location>
</feature>
<dbReference type="InterPro" id="IPR055414">
    <property type="entry name" value="LRR_R13L4/SHOC2-like"/>
</dbReference>
<keyword evidence="9" id="KW-0732">Signal</keyword>
<dbReference type="InterPro" id="IPR001660">
    <property type="entry name" value="SAM"/>
</dbReference>
<accession>A0AA47N959</accession>
<dbReference type="InterPro" id="IPR013083">
    <property type="entry name" value="Znf_RING/FYVE/PHD"/>
</dbReference>
<feature type="signal peptide" evidence="9">
    <location>
        <begin position="1"/>
        <end position="20"/>
    </location>
</feature>
<dbReference type="SUPFAM" id="SSF47769">
    <property type="entry name" value="SAM/Pointed domain"/>
    <property type="match status" value="1"/>
</dbReference>
<comment type="caution">
    <text evidence="11">The sequence shown here is derived from an EMBL/GenBank/DDBJ whole genome shotgun (WGS) entry which is preliminary data.</text>
</comment>
<dbReference type="Proteomes" id="UP001174136">
    <property type="component" value="Unassembled WGS sequence"/>
</dbReference>
<dbReference type="EMBL" id="JAOPHQ010000582">
    <property type="protein sequence ID" value="KAK0154129.1"/>
    <property type="molecule type" value="Genomic_DNA"/>
</dbReference>